<keyword evidence="4" id="KW-1185">Reference proteome</keyword>
<dbReference type="AlphaFoldDB" id="A0A076LB62"/>
<proteinExistence type="predicted"/>
<keyword evidence="2" id="KW-0812">Transmembrane</keyword>
<dbReference type="GeneID" id="24891334"/>
<evidence type="ECO:0000313" key="3">
    <source>
        <dbReference type="EMBL" id="AIJ05580.1"/>
    </source>
</evidence>
<keyword evidence="2" id="KW-0472">Membrane</keyword>
<feature type="transmembrane region" description="Helical" evidence="2">
    <location>
        <begin position="53"/>
        <end position="75"/>
    </location>
</feature>
<dbReference type="STRING" id="1301915.JH146_0732"/>
<name>A0A076LB62_9EURY</name>
<feature type="transmembrane region" description="Helical" evidence="2">
    <location>
        <begin position="22"/>
        <end position="41"/>
    </location>
</feature>
<dbReference type="HOGENOM" id="CLU_1431662_0_0_2"/>
<dbReference type="EMBL" id="CP009149">
    <property type="protein sequence ID" value="AIJ05580.1"/>
    <property type="molecule type" value="Genomic_DNA"/>
</dbReference>
<gene>
    <name evidence="3" type="ORF">JH146_0732</name>
</gene>
<dbReference type="KEGG" id="mjh:JH146_0732"/>
<organism evidence="3 4">
    <name type="scientific">Methanocaldococcus bathoardescens</name>
    <dbReference type="NCBI Taxonomy" id="1301915"/>
    <lineage>
        <taxon>Archaea</taxon>
        <taxon>Methanobacteriati</taxon>
        <taxon>Methanobacteriota</taxon>
        <taxon>Methanomada group</taxon>
        <taxon>Methanococci</taxon>
        <taxon>Methanococcales</taxon>
        <taxon>Methanocaldococcaceae</taxon>
        <taxon>Methanocaldococcus</taxon>
    </lineage>
</organism>
<keyword evidence="2" id="KW-1133">Transmembrane helix</keyword>
<keyword evidence="1" id="KW-0175">Coiled coil</keyword>
<protein>
    <submittedName>
        <fullName evidence="3">Uncharacterized protein</fullName>
    </submittedName>
</protein>
<dbReference type="Proteomes" id="UP000028781">
    <property type="component" value="Chromosome"/>
</dbReference>
<evidence type="ECO:0000313" key="4">
    <source>
        <dbReference type="Proteomes" id="UP000028781"/>
    </source>
</evidence>
<evidence type="ECO:0000256" key="1">
    <source>
        <dbReference type="SAM" id="Coils"/>
    </source>
</evidence>
<feature type="transmembrane region" description="Helical" evidence="2">
    <location>
        <begin position="115"/>
        <end position="134"/>
    </location>
</feature>
<evidence type="ECO:0000256" key="2">
    <source>
        <dbReference type="SAM" id="Phobius"/>
    </source>
</evidence>
<dbReference type="OrthoDB" id="112370at2157"/>
<feature type="transmembrane region" description="Helical" evidence="2">
    <location>
        <begin position="140"/>
        <end position="163"/>
    </location>
</feature>
<dbReference type="RefSeq" id="WP_048201746.1">
    <property type="nucleotide sequence ID" value="NZ_CP009149.1"/>
</dbReference>
<reference evidence="3 4" key="1">
    <citation type="journal article" date="2015" name="Int. J. Syst. Evol. Microbiol.">
        <title>M ethanocaldococcus bathoardescens sp. nov., a hyperthermophilic methanogen isolated from a volcanically active deep-sea hydrothermal vent.</title>
        <authorList>
            <person name="Stewart L.C."/>
            <person name="Jung J.H."/>
            <person name="Kim Y.T."/>
            <person name="Kwon S.W."/>
            <person name="Park C.S."/>
            <person name="Holden J.F."/>
        </authorList>
    </citation>
    <scope>NUCLEOTIDE SEQUENCE [LARGE SCALE GENOMIC DNA]</scope>
    <source>
        <strain evidence="3 4">JH146</strain>
    </source>
</reference>
<accession>A0A076LB62</accession>
<sequence>MDIAEKTFKEGILKLKENIPQIIINLVIAGLIWIFGVLIFIPLADMLGNPNLFGLTALKPIISAIIGIALVIVLLKITKDFGELMDGVADIIASKLAGNRVNDEKLKKYRRGLRGLAYLIVAIIAYLFFLPIMAGITPVVAGIVLIILVIWAVVVLINIGSIFSDEIEEGARIALAKLEKSVKKEENEKNENEKSSENAE</sequence>
<feature type="coiled-coil region" evidence="1">
    <location>
        <begin position="168"/>
        <end position="198"/>
    </location>
</feature>